<dbReference type="Pfam" id="PF00290">
    <property type="entry name" value="Trp_syntA"/>
    <property type="match status" value="1"/>
</dbReference>
<keyword evidence="7 9" id="KW-0456">Lyase</keyword>
<dbReference type="AlphaFoldDB" id="A0A1G8C656"/>
<dbReference type="InterPro" id="IPR002028">
    <property type="entry name" value="Trp_synthase_suA"/>
</dbReference>
<evidence type="ECO:0000313" key="11">
    <source>
        <dbReference type="EMBL" id="SDH41026.1"/>
    </source>
</evidence>
<dbReference type="InterPro" id="IPR013785">
    <property type="entry name" value="Aldolase_TIM"/>
</dbReference>
<dbReference type="PROSITE" id="PS00167">
    <property type="entry name" value="TRP_SYNTHASE_ALPHA"/>
    <property type="match status" value="1"/>
</dbReference>
<name>A0A1G8C656_9BACI</name>
<dbReference type="FunFam" id="3.20.20.70:FF:000037">
    <property type="entry name" value="Tryptophan synthase alpha chain"/>
    <property type="match status" value="1"/>
</dbReference>
<dbReference type="EC" id="4.2.1.20" evidence="9"/>
<protein>
    <recommendedName>
        <fullName evidence="9">Tryptophan synthase alpha chain</fullName>
        <ecNumber evidence="9">4.2.1.20</ecNumber>
    </recommendedName>
</protein>
<comment type="catalytic activity">
    <reaction evidence="8 9">
        <text>(1S,2R)-1-C-(indol-3-yl)glycerol 3-phosphate + L-serine = D-glyceraldehyde 3-phosphate + L-tryptophan + H2O</text>
        <dbReference type="Rhea" id="RHEA:10532"/>
        <dbReference type="ChEBI" id="CHEBI:15377"/>
        <dbReference type="ChEBI" id="CHEBI:33384"/>
        <dbReference type="ChEBI" id="CHEBI:57912"/>
        <dbReference type="ChEBI" id="CHEBI:58866"/>
        <dbReference type="ChEBI" id="CHEBI:59776"/>
        <dbReference type="EC" id="4.2.1.20"/>
    </reaction>
</comment>
<dbReference type="RefSeq" id="WP_091579677.1">
    <property type="nucleotide sequence ID" value="NZ_FNDU01000001.1"/>
</dbReference>
<dbReference type="GO" id="GO:0005829">
    <property type="term" value="C:cytosol"/>
    <property type="evidence" value="ECO:0007669"/>
    <property type="project" value="TreeGrafter"/>
</dbReference>
<evidence type="ECO:0000313" key="12">
    <source>
        <dbReference type="Proteomes" id="UP000199017"/>
    </source>
</evidence>
<comment type="subunit">
    <text evidence="3 9">Tetramer of two alpha and two beta chains.</text>
</comment>
<evidence type="ECO:0000256" key="6">
    <source>
        <dbReference type="ARBA" id="ARBA00023141"/>
    </source>
</evidence>
<feature type="active site" description="Proton acceptor" evidence="9">
    <location>
        <position position="48"/>
    </location>
</feature>
<keyword evidence="5 9" id="KW-0822">Tryptophan biosynthesis</keyword>
<dbReference type="PANTHER" id="PTHR43406">
    <property type="entry name" value="TRYPTOPHAN SYNTHASE, ALPHA CHAIN"/>
    <property type="match status" value="1"/>
</dbReference>
<dbReference type="HAMAP" id="MF_00131">
    <property type="entry name" value="Trp_synth_alpha"/>
    <property type="match status" value="1"/>
</dbReference>
<organism evidence="11 12">
    <name type="scientific">Alteribacillus bidgolensis</name>
    <dbReference type="NCBI Taxonomy" id="930129"/>
    <lineage>
        <taxon>Bacteria</taxon>
        <taxon>Bacillati</taxon>
        <taxon>Bacillota</taxon>
        <taxon>Bacilli</taxon>
        <taxon>Bacillales</taxon>
        <taxon>Bacillaceae</taxon>
        <taxon>Alteribacillus</taxon>
    </lineage>
</organism>
<keyword evidence="4 9" id="KW-0028">Amino-acid biosynthesis</keyword>
<dbReference type="STRING" id="930129.SAMN05216352_101210"/>
<gene>
    <name evidence="9" type="primary">trpA</name>
    <name evidence="11" type="ORF">SAMN05216352_101210</name>
</gene>
<evidence type="ECO:0000256" key="10">
    <source>
        <dbReference type="RuleBase" id="RU003662"/>
    </source>
</evidence>
<evidence type="ECO:0000256" key="8">
    <source>
        <dbReference type="ARBA" id="ARBA00049047"/>
    </source>
</evidence>
<dbReference type="SUPFAM" id="SSF51366">
    <property type="entry name" value="Ribulose-phoshate binding barrel"/>
    <property type="match status" value="1"/>
</dbReference>
<evidence type="ECO:0000256" key="1">
    <source>
        <dbReference type="ARBA" id="ARBA00003365"/>
    </source>
</evidence>
<evidence type="ECO:0000256" key="9">
    <source>
        <dbReference type="HAMAP-Rule" id="MF_00131"/>
    </source>
</evidence>
<sequence>MTRMSVNEAAKKAEYPLFIPFIMAGDPDPSTTIELVLRMEEAGAHIVELGIPYSDPLADGPVLQRSAKRALQQGMSLMRAMQLVPEMRKRGLTIPVIIFTYYNPVFQMGVKTFLDKVKENEADGVLIPDLPYEESQELTVTAKENGLANISLVAPTSSTRIEKIANKAEGFLYCVSSLGVTGTRESFSEEAYTFIKNVNLSSKVPVAVGFGISKPEHVENLQGVCNGVIVGSAIMKKVEERLSEFSQEEKMKQNALQEIKSFVSSLISS</sequence>
<dbReference type="InterPro" id="IPR018204">
    <property type="entry name" value="Trp_synthase_alpha_AS"/>
</dbReference>
<dbReference type="Gene3D" id="3.20.20.70">
    <property type="entry name" value="Aldolase class I"/>
    <property type="match status" value="1"/>
</dbReference>
<evidence type="ECO:0000256" key="2">
    <source>
        <dbReference type="ARBA" id="ARBA00004733"/>
    </source>
</evidence>
<reference evidence="11 12" key="1">
    <citation type="submission" date="2016-10" db="EMBL/GenBank/DDBJ databases">
        <authorList>
            <person name="de Groot N.N."/>
        </authorList>
    </citation>
    <scope>NUCLEOTIDE SEQUENCE [LARGE SCALE GENOMIC DNA]</scope>
    <source>
        <strain evidence="12">P4B,CCM 7963,CECT 7998,DSM 25260,IBRC-M 10614,KCTC 13821</strain>
    </source>
</reference>
<evidence type="ECO:0000256" key="5">
    <source>
        <dbReference type="ARBA" id="ARBA00022822"/>
    </source>
</evidence>
<keyword evidence="12" id="KW-1185">Reference proteome</keyword>
<dbReference type="CDD" id="cd04724">
    <property type="entry name" value="Tryptophan_synthase_alpha"/>
    <property type="match status" value="1"/>
</dbReference>
<proteinExistence type="inferred from homology"/>
<dbReference type="UniPathway" id="UPA00035">
    <property type="reaction ID" value="UER00044"/>
</dbReference>
<comment type="function">
    <text evidence="1 9">The alpha subunit is responsible for the aldol cleavage of indoleglycerol phosphate to indole and glyceraldehyde 3-phosphate.</text>
</comment>
<dbReference type="NCBIfam" id="TIGR00262">
    <property type="entry name" value="trpA"/>
    <property type="match status" value="1"/>
</dbReference>
<keyword evidence="6 9" id="KW-0057">Aromatic amino acid biosynthesis</keyword>
<evidence type="ECO:0000256" key="4">
    <source>
        <dbReference type="ARBA" id="ARBA00022605"/>
    </source>
</evidence>
<dbReference type="EMBL" id="FNDU01000001">
    <property type="protein sequence ID" value="SDH41026.1"/>
    <property type="molecule type" value="Genomic_DNA"/>
</dbReference>
<comment type="similarity">
    <text evidence="9 10">Belongs to the TrpA family.</text>
</comment>
<feature type="active site" description="Proton acceptor" evidence="9">
    <location>
        <position position="59"/>
    </location>
</feature>
<accession>A0A1G8C656</accession>
<evidence type="ECO:0000256" key="3">
    <source>
        <dbReference type="ARBA" id="ARBA00011270"/>
    </source>
</evidence>
<dbReference type="PANTHER" id="PTHR43406:SF1">
    <property type="entry name" value="TRYPTOPHAN SYNTHASE ALPHA CHAIN, CHLOROPLASTIC"/>
    <property type="match status" value="1"/>
</dbReference>
<comment type="pathway">
    <text evidence="2 9">Amino-acid biosynthesis; L-tryptophan biosynthesis; L-tryptophan from chorismate: step 5/5.</text>
</comment>
<dbReference type="Proteomes" id="UP000199017">
    <property type="component" value="Unassembled WGS sequence"/>
</dbReference>
<dbReference type="OrthoDB" id="9804578at2"/>
<dbReference type="InterPro" id="IPR011060">
    <property type="entry name" value="RibuloseP-bd_barrel"/>
</dbReference>
<dbReference type="GO" id="GO:0004834">
    <property type="term" value="F:tryptophan synthase activity"/>
    <property type="evidence" value="ECO:0007669"/>
    <property type="project" value="UniProtKB-UniRule"/>
</dbReference>
<evidence type="ECO:0000256" key="7">
    <source>
        <dbReference type="ARBA" id="ARBA00023239"/>
    </source>
</evidence>